<proteinExistence type="predicted"/>
<keyword evidence="1" id="KW-0175">Coiled coil</keyword>
<feature type="coiled-coil region" evidence="1">
    <location>
        <begin position="648"/>
        <end position="752"/>
    </location>
</feature>
<dbReference type="EMBL" id="UZAN01045790">
    <property type="protein sequence ID" value="VDP83201.1"/>
    <property type="molecule type" value="Genomic_DNA"/>
</dbReference>
<feature type="coiled-coil region" evidence="1">
    <location>
        <begin position="322"/>
        <end position="377"/>
    </location>
</feature>
<dbReference type="PANTHER" id="PTHR10337">
    <property type="entry name" value="SHC TRANSFORMING PROTEIN"/>
    <property type="match status" value="1"/>
</dbReference>
<dbReference type="InterPro" id="IPR051235">
    <property type="entry name" value="CEP152/SHC-Transforming"/>
</dbReference>
<evidence type="ECO:0000313" key="5">
    <source>
        <dbReference type="WBParaSite" id="ECPE_0000833001-mRNA-1"/>
    </source>
</evidence>
<evidence type="ECO:0000256" key="1">
    <source>
        <dbReference type="SAM" id="Coils"/>
    </source>
</evidence>
<dbReference type="PANTHER" id="PTHR10337:SF6">
    <property type="entry name" value="CENTROSOMAL PROTEIN OF 152 KDA"/>
    <property type="match status" value="1"/>
</dbReference>
<dbReference type="GO" id="GO:0007099">
    <property type="term" value="P:centriole replication"/>
    <property type="evidence" value="ECO:0007669"/>
    <property type="project" value="TreeGrafter"/>
</dbReference>
<reference evidence="3 4" key="2">
    <citation type="submission" date="2018-11" db="EMBL/GenBank/DDBJ databases">
        <authorList>
            <consortium name="Pathogen Informatics"/>
        </authorList>
    </citation>
    <scope>NUCLEOTIDE SEQUENCE [LARGE SCALE GENOMIC DNA]</scope>
    <source>
        <strain evidence="3 4">Egypt</strain>
    </source>
</reference>
<accession>A0A183AMW9</accession>
<evidence type="ECO:0000256" key="2">
    <source>
        <dbReference type="SAM" id="MobiDB-lite"/>
    </source>
</evidence>
<dbReference type="AlphaFoldDB" id="A0A183AMW9"/>
<dbReference type="GO" id="GO:0005813">
    <property type="term" value="C:centrosome"/>
    <property type="evidence" value="ECO:0007669"/>
    <property type="project" value="TreeGrafter"/>
</dbReference>
<feature type="region of interest" description="Disordered" evidence="2">
    <location>
        <begin position="141"/>
        <end position="174"/>
    </location>
</feature>
<reference evidence="5" key="1">
    <citation type="submission" date="2016-06" db="UniProtKB">
        <authorList>
            <consortium name="WormBaseParasite"/>
        </authorList>
    </citation>
    <scope>IDENTIFICATION</scope>
</reference>
<keyword evidence="4" id="KW-1185">Reference proteome</keyword>
<feature type="coiled-coil region" evidence="1">
    <location>
        <begin position="409"/>
        <end position="475"/>
    </location>
</feature>
<gene>
    <name evidence="3" type="ORF">ECPE_LOCUS8304</name>
</gene>
<evidence type="ECO:0000313" key="4">
    <source>
        <dbReference type="Proteomes" id="UP000272942"/>
    </source>
</evidence>
<organism evidence="5">
    <name type="scientific">Echinostoma caproni</name>
    <dbReference type="NCBI Taxonomy" id="27848"/>
    <lineage>
        <taxon>Eukaryota</taxon>
        <taxon>Metazoa</taxon>
        <taxon>Spiralia</taxon>
        <taxon>Lophotrochozoa</taxon>
        <taxon>Platyhelminthes</taxon>
        <taxon>Trematoda</taxon>
        <taxon>Digenea</taxon>
        <taxon>Plagiorchiida</taxon>
        <taxon>Echinostomata</taxon>
        <taxon>Echinostomatoidea</taxon>
        <taxon>Echinostomatidae</taxon>
        <taxon>Echinostoma</taxon>
    </lineage>
</organism>
<feature type="compositionally biased region" description="Polar residues" evidence="2">
    <location>
        <begin position="147"/>
        <end position="156"/>
    </location>
</feature>
<feature type="compositionally biased region" description="Basic and acidic residues" evidence="2">
    <location>
        <begin position="157"/>
        <end position="167"/>
    </location>
</feature>
<dbReference type="WBParaSite" id="ECPE_0000833001-mRNA-1">
    <property type="protein sequence ID" value="ECPE_0000833001-mRNA-1"/>
    <property type="gene ID" value="ECPE_0000833001"/>
</dbReference>
<dbReference type="Proteomes" id="UP000272942">
    <property type="component" value="Unassembled WGS sequence"/>
</dbReference>
<evidence type="ECO:0000313" key="3">
    <source>
        <dbReference type="EMBL" id="VDP83201.1"/>
    </source>
</evidence>
<dbReference type="OrthoDB" id="6262723at2759"/>
<sequence>MRISAVCRDTSMDVMHFKNDAFNISVDADADDEDKRLHQELKQLIAEQFENFDLGDDASDCPDVSNDEGISDANRFELNTEEIASINAAGKLSLLEGAIQKFGDEDTQASEDTLTDHLPIRSTRTLDCFQSTLPTHVAFSQIPHYGSPTQSNNSNSSDKRKTRDTERWTTAPGVQKHIEATKAPTLVKNGDSREPYFVDETINWELSLPGEVGNELFMSMQNDLTTPIPPVQAAGHNIQDPNANALVGEGYRQSKSPNIANQPVPSFSSEMPSGSPFGPGLQKPGTTMSPSVAFTQPLDIVPQWTANESSTSGERETLCAKLTASEQLVQTLRNDLQDHANQMSKLRLRLNECETSKDQLNNEILNLRSTNESLSAQLVELTTGDALRRVEAREGKLTEALERRYTVAADELREELTTAKKRLAEKEKEIAGLQRQVEVYKLDLNKAQENFADSLRRANQQLEESQQHCQKLSSSALCSEVTALRQKVATIEVSKKISDDVNTILQDELRDLREQVGIYERMLQLDEIPVDDLCPNEDRRDYRPGQYDVEGNDQLLETDTIHFSDTHLVQGRPSSRMGKCGEELHCSEKCTRPSSDNSRRRARFANSDPLLGPEQHATIPMEVGSEEFHSLTRQGILTSTPAPARSVMDRLKAELERCLANYKAKREQITKLHETLFTTRCQLHHATEAAQKAEKNATMLQDRVLSLERELASNRELGEAPGPREAALSGQLDRLKVDYAKLEEELQVLSHVF</sequence>
<protein>
    <submittedName>
        <fullName evidence="5">Centrosomal protein of 162 kDa</fullName>
    </submittedName>
</protein>
<name>A0A183AMW9_9TREM</name>